<keyword evidence="2" id="KW-1185">Reference proteome</keyword>
<name>A0A3A8IA95_9BACT</name>
<dbReference type="GO" id="GO:0032259">
    <property type="term" value="P:methylation"/>
    <property type="evidence" value="ECO:0007669"/>
    <property type="project" value="UniProtKB-KW"/>
</dbReference>
<organism evidence="1 2">
    <name type="scientific">Corallococcus exercitus</name>
    <dbReference type="NCBI Taxonomy" id="2316736"/>
    <lineage>
        <taxon>Bacteria</taxon>
        <taxon>Pseudomonadati</taxon>
        <taxon>Myxococcota</taxon>
        <taxon>Myxococcia</taxon>
        <taxon>Myxococcales</taxon>
        <taxon>Cystobacterineae</taxon>
        <taxon>Myxococcaceae</taxon>
        <taxon>Corallococcus</taxon>
    </lineage>
</organism>
<dbReference type="AlphaFoldDB" id="A0A3A8IA95"/>
<proteinExistence type="predicted"/>
<protein>
    <submittedName>
        <fullName evidence="1">RNA methyltransferase</fullName>
    </submittedName>
</protein>
<evidence type="ECO:0000313" key="2">
    <source>
        <dbReference type="Proteomes" id="UP000563426"/>
    </source>
</evidence>
<keyword evidence="1" id="KW-0808">Transferase</keyword>
<comment type="caution">
    <text evidence="1">The sequence shown here is derived from an EMBL/GenBank/DDBJ whole genome shotgun (WGS) entry which is preliminary data.</text>
</comment>
<dbReference type="RefSeq" id="WP_120524764.1">
    <property type="nucleotide sequence ID" value="NZ_JABFJV010000060.1"/>
</dbReference>
<evidence type="ECO:0000313" key="1">
    <source>
        <dbReference type="EMBL" id="NOK34154.1"/>
    </source>
</evidence>
<dbReference type="OrthoDB" id="5522269at2"/>
<keyword evidence="1" id="KW-0489">Methyltransferase</keyword>
<accession>A0A3A8IA95</accession>
<reference evidence="1 2" key="1">
    <citation type="submission" date="2020-05" db="EMBL/GenBank/DDBJ databases">
        <authorList>
            <person name="Whitworth D."/>
        </authorList>
    </citation>
    <scope>NUCLEOTIDE SEQUENCE [LARGE SCALE GENOMIC DNA]</scope>
    <source>
        <strain evidence="1 2">AB043B</strain>
    </source>
</reference>
<dbReference type="GO" id="GO:0008168">
    <property type="term" value="F:methyltransferase activity"/>
    <property type="evidence" value="ECO:0007669"/>
    <property type="project" value="UniProtKB-KW"/>
</dbReference>
<dbReference type="EMBL" id="JABFJV010000060">
    <property type="protein sequence ID" value="NOK34154.1"/>
    <property type="molecule type" value="Genomic_DNA"/>
</dbReference>
<dbReference type="Proteomes" id="UP000563426">
    <property type="component" value="Unassembled WGS sequence"/>
</dbReference>
<gene>
    <name evidence="1" type="ORF">HMI49_13210</name>
</gene>
<sequence length="199" mass="22383">MIKTLRDAEELVRTRHVITEVPTHGPTSLVEQVMGGRPTGSWRDHAKGRLAYRLGRMLRASKDVLAVRLVEGKIAFVDPTLWPAVYRVAMEPARRRPSLQGLSAEARALLSTVERDKRVRLDKEGPWTKAREALEERLLVHFSEAQEDDGRHVAVLRSWRDWASVTLQADAARLSYEDAQARLRAACDGAPTGLGPWVF</sequence>